<dbReference type="Pfam" id="PF01266">
    <property type="entry name" value="DAO"/>
    <property type="match status" value="1"/>
</dbReference>
<dbReference type="SUPFAM" id="SSF51905">
    <property type="entry name" value="FAD/NAD(P)-binding domain"/>
    <property type="match status" value="1"/>
</dbReference>
<dbReference type="InterPro" id="IPR036188">
    <property type="entry name" value="FAD/NAD-bd_sf"/>
</dbReference>
<sequence>MGALISTLQTTARGLKSIFGIISSLTTEFNAALVRASLSPGLPIPTPTSPYWLHDPPFPELTKIRSSEKEGGLPRVVDVAIIGSGIAGAAVARSLLHEQRRLRRRKNVVSEGSKEGGKVIVFEARDLCSGATARNGGHIKPTPYESFSRFSKMFGRERAAALTRFQTRHVECLVGLCEEEGIGVAEAREVETVDLYLDEESFWRSCAKVDEARRWIPEVETAVLNAKQAKKEVGVNDGVVGAIKYRAGAIWAYRFVVSIWKRLLDEFPDTLLVETNTPVLSLRASEGKAAGFPYAIETPRGTVLARHVVHATNAFASHLVPGLRLKITGVRGHMSAQRPGDKFPHSEGKRSWSVVYGGGFDYVSQRPSAPDHHAGDVMLGGGFMRSLKQGVDQAGLYDDGTKLDPLSVAHIAGIFPSIFSPNWGPGSHVKDVWTGILGMTGDSLPLVGRLDERLTGRKIKDTTSRHGEWIAAGYSGEGMVWAWLCGTALGIMVSGTEKEHLEEVPGRPGGKLADWLPRELLISPSRLRSADFSNLTDEV</sequence>
<keyword evidence="3" id="KW-1185">Reference proteome</keyword>
<accession>A0A2T2NKL3</accession>
<dbReference type="AlphaFoldDB" id="A0A2T2NKL3"/>
<dbReference type="InterPro" id="IPR006076">
    <property type="entry name" value="FAD-dep_OxRdtase"/>
</dbReference>
<feature type="domain" description="FAD dependent oxidoreductase" evidence="1">
    <location>
        <begin position="78"/>
        <end position="488"/>
    </location>
</feature>
<dbReference type="EMBL" id="KZ678136">
    <property type="protein sequence ID" value="PSN65974.1"/>
    <property type="molecule type" value="Genomic_DNA"/>
</dbReference>
<gene>
    <name evidence="2" type="ORF">BS50DRAFT_554079</name>
</gene>
<dbReference type="STRING" id="1448308.A0A2T2NKL3"/>
<dbReference type="PANTHER" id="PTHR13847:SF213">
    <property type="entry name" value="DEPENDENT OXIDOREDUCTASE, PUTATIVE-RELATED"/>
    <property type="match status" value="1"/>
</dbReference>
<evidence type="ECO:0000259" key="1">
    <source>
        <dbReference type="Pfam" id="PF01266"/>
    </source>
</evidence>
<dbReference type="GO" id="GO:0005737">
    <property type="term" value="C:cytoplasm"/>
    <property type="evidence" value="ECO:0007669"/>
    <property type="project" value="TreeGrafter"/>
</dbReference>
<dbReference type="Gene3D" id="3.30.9.10">
    <property type="entry name" value="D-Amino Acid Oxidase, subunit A, domain 2"/>
    <property type="match status" value="1"/>
</dbReference>
<dbReference type="OrthoDB" id="429143at2759"/>
<protein>
    <submittedName>
        <fullName evidence="2">DAO-domain-containing protein</fullName>
    </submittedName>
</protein>
<proteinExistence type="predicted"/>
<dbReference type="Proteomes" id="UP000240883">
    <property type="component" value="Unassembled WGS sequence"/>
</dbReference>
<reference evidence="2 3" key="1">
    <citation type="journal article" date="2018" name="Front. Microbiol.">
        <title>Genome-Wide Analysis of Corynespora cassiicola Leaf Fall Disease Putative Effectors.</title>
        <authorList>
            <person name="Lopez D."/>
            <person name="Ribeiro S."/>
            <person name="Label P."/>
            <person name="Fumanal B."/>
            <person name="Venisse J.S."/>
            <person name="Kohler A."/>
            <person name="de Oliveira R.R."/>
            <person name="Labutti K."/>
            <person name="Lipzen A."/>
            <person name="Lail K."/>
            <person name="Bauer D."/>
            <person name="Ohm R.A."/>
            <person name="Barry K.W."/>
            <person name="Spatafora J."/>
            <person name="Grigoriev I.V."/>
            <person name="Martin F.M."/>
            <person name="Pujade-Renaud V."/>
        </authorList>
    </citation>
    <scope>NUCLEOTIDE SEQUENCE [LARGE SCALE GENOMIC DNA]</scope>
    <source>
        <strain evidence="2 3">Philippines</strain>
    </source>
</reference>
<name>A0A2T2NKL3_CORCC</name>
<dbReference type="PANTHER" id="PTHR13847">
    <property type="entry name" value="SARCOSINE DEHYDROGENASE-RELATED"/>
    <property type="match status" value="1"/>
</dbReference>
<evidence type="ECO:0000313" key="3">
    <source>
        <dbReference type="Proteomes" id="UP000240883"/>
    </source>
</evidence>
<evidence type="ECO:0000313" key="2">
    <source>
        <dbReference type="EMBL" id="PSN65974.1"/>
    </source>
</evidence>
<dbReference type="Gene3D" id="3.50.50.60">
    <property type="entry name" value="FAD/NAD(P)-binding domain"/>
    <property type="match status" value="1"/>
</dbReference>
<organism evidence="2 3">
    <name type="scientific">Corynespora cassiicola Philippines</name>
    <dbReference type="NCBI Taxonomy" id="1448308"/>
    <lineage>
        <taxon>Eukaryota</taxon>
        <taxon>Fungi</taxon>
        <taxon>Dikarya</taxon>
        <taxon>Ascomycota</taxon>
        <taxon>Pezizomycotina</taxon>
        <taxon>Dothideomycetes</taxon>
        <taxon>Pleosporomycetidae</taxon>
        <taxon>Pleosporales</taxon>
        <taxon>Corynesporascaceae</taxon>
        <taxon>Corynespora</taxon>
    </lineage>
</organism>